<dbReference type="SMART" id="SM00960">
    <property type="entry name" value="Robl_LC7"/>
    <property type="match status" value="1"/>
</dbReference>
<dbReference type="Proteomes" id="UP000659767">
    <property type="component" value="Unassembled WGS sequence"/>
</dbReference>
<proteinExistence type="predicted"/>
<sequence>MEVRAVGRFPGATVPSLIMQTTDNSLTWLLQRLLEQTPGTRHALALSRDGLKLCWSEHLTLDQADQLAAICSGMQALAQGASIEFGDGSGGVRHSMTEFHGGLLFIVEAGEGAHLAVVATEEADPSIVGNQMTQMVEQIGEHLRAAPRGTVPGSPS</sequence>
<dbReference type="Gene3D" id="3.30.450.30">
    <property type="entry name" value="Dynein light chain 2a, cytoplasmic"/>
    <property type="match status" value="1"/>
</dbReference>
<dbReference type="PANTHER" id="PTHR36222:SF1">
    <property type="entry name" value="SERINE PROTEASE INHIBITOR RV3364C"/>
    <property type="match status" value="1"/>
</dbReference>
<organism evidence="2 3">
    <name type="scientific">Streptomyces badius</name>
    <dbReference type="NCBI Taxonomy" id="1941"/>
    <lineage>
        <taxon>Bacteria</taxon>
        <taxon>Bacillati</taxon>
        <taxon>Actinomycetota</taxon>
        <taxon>Actinomycetes</taxon>
        <taxon>Kitasatosporales</taxon>
        <taxon>Streptomycetaceae</taxon>
        <taxon>Streptomyces</taxon>
    </lineage>
</organism>
<dbReference type="EMBL" id="BMSZ01000018">
    <property type="protein sequence ID" value="GGS73713.1"/>
    <property type="molecule type" value="Genomic_DNA"/>
</dbReference>
<accession>A0ABQ2TJN7</accession>
<reference evidence="3" key="1">
    <citation type="journal article" date="2019" name="Int. J. Syst. Evol. Microbiol.">
        <title>The Global Catalogue of Microorganisms (GCM) 10K type strain sequencing project: providing services to taxonomists for standard genome sequencing and annotation.</title>
        <authorList>
            <consortium name="The Broad Institute Genomics Platform"/>
            <consortium name="The Broad Institute Genome Sequencing Center for Infectious Disease"/>
            <person name="Wu L."/>
            <person name="Ma J."/>
        </authorList>
    </citation>
    <scope>NUCLEOTIDE SEQUENCE [LARGE SCALE GENOMIC DNA]</scope>
    <source>
        <strain evidence="3">JCM 4350</strain>
    </source>
</reference>
<name>A0ABQ2TJN7_STRBA</name>
<dbReference type="Pfam" id="PF03259">
    <property type="entry name" value="Robl_LC7"/>
    <property type="match status" value="1"/>
</dbReference>
<keyword evidence="3" id="KW-1185">Reference proteome</keyword>
<feature type="domain" description="Roadblock/LAMTOR2" evidence="1">
    <location>
        <begin position="27"/>
        <end position="119"/>
    </location>
</feature>
<protein>
    <submittedName>
        <fullName evidence="2">Dynein regulation protein LC7</fullName>
    </submittedName>
</protein>
<evidence type="ECO:0000313" key="2">
    <source>
        <dbReference type="EMBL" id="GGS73713.1"/>
    </source>
</evidence>
<dbReference type="PANTHER" id="PTHR36222">
    <property type="entry name" value="SERINE PROTEASE INHIBITOR RV3364C"/>
    <property type="match status" value="1"/>
</dbReference>
<dbReference type="InterPro" id="IPR004942">
    <property type="entry name" value="Roadblock/LAMTOR2_dom"/>
</dbReference>
<evidence type="ECO:0000313" key="3">
    <source>
        <dbReference type="Proteomes" id="UP000659767"/>
    </source>
</evidence>
<gene>
    <name evidence="2" type="ORF">GCM10010253_55840</name>
</gene>
<evidence type="ECO:0000259" key="1">
    <source>
        <dbReference type="SMART" id="SM00960"/>
    </source>
</evidence>
<comment type="caution">
    <text evidence="2">The sequence shown here is derived from an EMBL/GenBank/DDBJ whole genome shotgun (WGS) entry which is preliminary data.</text>
</comment>
<dbReference type="SUPFAM" id="SSF103196">
    <property type="entry name" value="Roadblock/LC7 domain"/>
    <property type="match status" value="1"/>
</dbReference>
<dbReference type="InterPro" id="IPR053141">
    <property type="entry name" value="Mycobact_SerProt_Inhib_Rv3364c"/>
</dbReference>